<dbReference type="OrthoDB" id="293967at2759"/>
<dbReference type="STRING" id="312017.W7X426"/>
<keyword evidence="4" id="KW-0808">Transferase</keyword>
<dbReference type="GO" id="GO:0004672">
    <property type="term" value="F:protein kinase activity"/>
    <property type="evidence" value="ECO:0007669"/>
    <property type="project" value="InterPro"/>
</dbReference>
<dbReference type="InParanoid" id="W7X426"/>
<dbReference type="InterPro" id="IPR011009">
    <property type="entry name" value="Kinase-like_dom_sf"/>
</dbReference>
<evidence type="ECO:0000256" key="1">
    <source>
        <dbReference type="ARBA" id="ARBA00022737"/>
    </source>
</evidence>
<dbReference type="InterPro" id="IPR008271">
    <property type="entry name" value="Ser/Thr_kinase_AS"/>
</dbReference>
<protein>
    <submittedName>
        <fullName evidence="4">Kinase domain protein</fullName>
    </submittedName>
</protein>
<dbReference type="EMBL" id="GG662258">
    <property type="protein sequence ID" value="EWS71173.1"/>
    <property type="molecule type" value="Genomic_DNA"/>
</dbReference>
<dbReference type="GO" id="GO:0005524">
    <property type="term" value="F:ATP binding"/>
    <property type="evidence" value="ECO:0007669"/>
    <property type="project" value="InterPro"/>
</dbReference>
<evidence type="ECO:0000313" key="5">
    <source>
        <dbReference type="Proteomes" id="UP000009168"/>
    </source>
</evidence>
<organism evidence="4 5">
    <name type="scientific">Tetrahymena thermophila (strain SB210)</name>
    <dbReference type="NCBI Taxonomy" id="312017"/>
    <lineage>
        <taxon>Eukaryota</taxon>
        <taxon>Sar</taxon>
        <taxon>Alveolata</taxon>
        <taxon>Ciliophora</taxon>
        <taxon>Intramacronucleata</taxon>
        <taxon>Oligohymenophorea</taxon>
        <taxon>Hymenostomatida</taxon>
        <taxon>Tetrahymenina</taxon>
        <taxon>Tetrahymenidae</taxon>
        <taxon>Tetrahymena</taxon>
    </lineage>
</organism>
<feature type="domain" description="Protein kinase" evidence="3">
    <location>
        <begin position="285"/>
        <end position="546"/>
    </location>
</feature>
<dbReference type="SMART" id="SM00368">
    <property type="entry name" value="LRR_RI"/>
    <property type="match status" value="4"/>
</dbReference>
<dbReference type="InterPro" id="IPR000719">
    <property type="entry name" value="Prot_kinase_dom"/>
</dbReference>
<name>W7X426_TETTS</name>
<feature type="region of interest" description="Disordered" evidence="2">
    <location>
        <begin position="84"/>
        <end position="113"/>
    </location>
</feature>
<evidence type="ECO:0000256" key="2">
    <source>
        <dbReference type="SAM" id="MobiDB-lite"/>
    </source>
</evidence>
<dbReference type="Gene3D" id="1.10.510.10">
    <property type="entry name" value="Transferase(Phosphotransferase) domain 1"/>
    <property type="match status" value="1"/>
</dbReference>
<keyword evidence="1" id="KW-0677">Repeat</keyword>
<sequence>MISKQKVKIINDWSNQLILRELKKQKKKQIDQSHKIQVLVKIKEINQQVKKNRQKIYSDKKKKFQKTKKSTFCMNNIYQPTLINGQYYHPNPNQDSKTQMSSQNSSNKNQELSDRSLREVFIQVLKYSSDSRDKEQTRKHNSSMRNNNQAILIEGEGRYLHPNQDLLTIISSKFSSNKIQESSERREITIQLQKFSSDCRDKEQIFQSSSCDQKQIPAELTEQISNQCSSPRFSYELQLHELKSNLSYSQVQNKNFQQVSQDECIELENKFKQFKQDIIKKLNNYALGSQIGKGGESLIYEDQNNQEQIIKIIFSSTNELIENQKKIFAKLINFKKFIQLVEHIKIDDNLHIFIHKKYQQSLWQELLQFNQNENKFTDEKFIKIIFDLIQGLIDLKIKEILHLDIKPDNILIDDRGNYIYIDFGISQIYENGKNMVVRGISDKYSSYEQKNDTNNISYKSDVYSLGRTLQQVIEKFEYLNPQSQIKEFVQKFIKNIVNNQMVKEAIHQRSDCQLIHYLFSEQLLNIQDKLDRTFIKEIGFEINRYLNLQQTEIVIQPNVKRQIELLSIIDVFFFYLNFNKNIEIDGFANIIKEIQLNSEQPTELIIYWEKNIIKEDIVDDFEKFIQKFTQIKIYFNEAELYIENKEGFKNTYQYLNQLKNGDQFNQNLSLEILTKKRADNFEHKMKNSSNFAYLYLQLSEDEEYQKKTNIFLEKFKNVSHLNLNLFFNKIDVNKVLTLTQSLKKCQYLTQLNLNLNNNQICSEGIQQLASFIEMNKSITKLDLHLFSNQVGERGVIYLNEALKRSENIAELNLDLSFNRRAKQAGISIGQGLQKYKNIVKLTLNFHKIEIGYEGIWYLANGLINCQNITQLNLNISCCGLKKENSKDAIVTLFQGLLKCQKMTHLILNLSLNKIRDEDFVNEELNVEQNKKLTYLNLEYCSGNVGPFGLKYIAKFIEKYDKLQQLDLAFRNNEINDDGIQFLGSVVENCQNISKLSLNLNDNNRITKYRAQKIQYSLENCQRITQLKLEF</sequence>
<gene>
    <name evidence="4" type="ORF">TTHERM_000900620</name>
</gene>
<keyword evidence="4" id="KW-0418">Kinase</keyword>
<dbReference type="SMART" id="SM00220">
    <property type="entry name" value="S_TKc"/>
    <property type="match status" value="1"/>
</dbReference>
<dbReference type="Gene3D" id="3.80.10.10">
    <property type="entry name" value="Ribonuclease Inhibitor"/>
    <property type="match status" value="3"/>
</dbReference>
<dbReference type="KEGG" id="tet:TTHERM_000900620"/>
<evidence type="ECO:0000259" key="3">
    <source>
        <dbReference type="PROSITE" id="PS50011"/>
    </source>
</evidence>
<dbReference type="PANTHER" id="PTHR24111:SF0">
    <property type="entry name" value="LEUCINE-RICH REPEAT-CONTAINING PROTEIN"/>
    <property type="match status" value="1"/>
</dbReference>
<evidence type="ECO:0000313" key="4">
    <source>
        <dbReference type="EMBL" id="EWS71173.1"/>
    </source>
</evidence>
<dbReference type="InterPro" id="IPR032675">
    <property type="entry name" value="LRR_dom_sf"/>
</dbReference>
<dbReference type="GeneID" id="24441052"/>
<feature type="compositionally biased region" description="Low complexity" evidence="2">
    <location>
        <begin position="96"/>
        <end position="110"/>
    </location>
</feature>
<proteinExistence type="predicted"/>
<dbReference type="PROSITE" id="PS50011">
    <property type="entry name" value="PROTEIN_KINASE_DOM"/>
    <property type="match status" value="1"/>
</dbReference>
<dbReference type="Gene3D" id="3.30.200.20">
    <property type="entry name" value="Phosphorylase Kinase, domain 1"/>
    <property type="match status" value="1"/>
</dbReference>
<dbReference type="Proteomes" id="UP000009168">
    <property type="component" value="Unassembled WGS sequence"/>
</dbReference>
<dbReference type="AlphaFoldDB" id="W7X426"/>
<dbReference type="PROSITE" id="PS00108">
    <property type="entry name" value="PROTEIN_KINASE_ST"/>
    <property type="match status" value="1"/>
</dbReference>
<dbReference type="RefSeq" id="XP_012656271.1">
    <property type="nucleotide sequence ID" value="XM_012800817.1"/>
</dbReference>
<dbReference type="PANTHER" id="PTHR24111">
    <property type="entry name" value="LEUCINE-RICH REPEAT-CONTAINING PROTEIN 34"/>
    <property type="match status" value="1"/>
</dbReference>
<dbReference type="InterPro" id="IPR052201">
    <property type="entry name" value="LRR-containing_regulator"/>
</dbReference>
<dbReference type="SUPFAM" id="SSF56112">
    <property type="entry name" value="Protein kinase-like (PK-like)"/>
    <property type="match status" value="1"/>
</dbReference>
<dbReference type="Pfam" id="PF00069">
    <property type="entry name" value="Pkinase"/>
    <property type="match status" value="1"/>
</dbReference>
<dbReference type="SUPFAM" id="SSF52047">
    <property type="entry name" value="RNI-like"/>
    <property type="match status" value="1"/>
</dbReference>
<keyword evidence="5" id="KW-1185">Reference proteome</keyword>
<reference evidence="5" key="1">
    <citation type="journal article" date="2006" name="PLoS Biol.">
        <title>Macronuclear genome sequence of the ciliate Tetrahymena thermophila, a model eukaryote.</title>
        <authorList>
            <person name="Eisen J.A."/>
            <person name="Coyne R.S."/>
            <person name="Wu M."/>
            <person name="Wu D."/>
            <person name="Thiagarajan M."/>
            <person name="Wortman J.R."/>
            <person name="Badger J.H."/>
            <person name="Ren Q."/>
            <person name="Amedeo P."/>
            <person name="Jones K.M."/>
            <person name="Tallon L.J."/>
            <person name="Delcher A.L."/>
            <person name="Salzberg S.L."/>
            <person name="Silva J.C."/>
            <person name="Haas B.J."/>
            <person name="Majoros W.H."/>
            <person name="Farzad M."/>
            <person name="Carlton J.M."/>
            <person name="Smith R.K. Jr."/>
            <person name="Garg J."/>
            <person name="Pearlman R.E."/>
            <person name="Karrer K.M."/>
            <person name="Sun L."/>
            <person name="Manning G."/>
            <person name="Elde N.C."/>
            <person name="Turkewitz A.P."/>
            <person name="Asai D.J."/>
            <person name="Wilkes D.E."/>
            <person name="Wang Y."/>
            <person name="Cai H."/>
            <person name="Collins K."/>
            <person name="Stewart B.A."/>
            <person name="Lee S.R."/>
            <person name="Wilamowska K."/>
            <person name="Weinberg Z."/>
            <person name="Ruzzo W.L."/>
            <person name="Wloga D."/>
            <person name="Gaertig J."/>
            <person name="Frankel J."/>
            <person name="Tsao C.-C."/>
            <person name="Gorovsky M.A."/>
            <person name="Keeling P.J."/>
            <person name="Waller R.F."/>
            <person name="Patron N.J."/>
            <person name="Cherry J.M."/>
            <person name="Stover N.A."/>
            <person name="Krieger C.J."/>
            <person name="del Toro C."/>
            <person name="Ryder H.F."/>
            <person name="Williamson S.C."/>
            <person name="Barbeau R.A."/>
            <person name="Hamilton E.P."/>
            <person name="Orias E."/>
        </authorList>
    </citation>
    <scope>NUCLEOTIDE SEQUENCE [LARGE SCALE GENOMIC DNA]</scope>
    <source>
        <strain evidence="5">SB210</strain>
    </source>
</reference>
<accession>W7X426</accession>